<proteinExistence type="predicted"/>
<feature type="coiled-coil region" evidence="1">
    <location>
        <begin position="71"/>
        <end position="109"/>
    </location>
</feature>
<dbReference type="Proteomes" id="UP001229244">
    <property type="component" value="Unassembled WGS sequence"/>
</dbReference>
<keyword evidence="3" id="KW-1185">Reference proteome</keyword>
<evidence type="ECO:0000313" key="3">
    <source>
        <dbReference type="Proteomes" id="UP001229244"/>
    </source>
</evidence>
<name>A0AAE3VLQ5_9HYPH</name>
<sequence length="145" mass="16644">MTDDTLDPNGALAASLARLQRISQEVAQGNYAVFSDIETLTSDADVTENVKELAEAFGMMVVRIEAREYHLSGVIDDLSEARRRLEDAQKRLQRENGSLRAEVNELRIHIDREKKDREVETIAESDYFKELQKRARSLRGRHQEE</sequence>
<dbReference type="EMBL" id="JAUSUL010000001">
    <property type="protein sequence ID" value="MDQ0314303.1"/>
    <property type="molecule type" value="Genomic_DNA"/>
</dbReference>
<reference evidence="2" key="1">
    <citation type="submission" date="2023-07" db="EMBL/GenBank/DDBJ databases">
        <title>Genomic Encyclopedia of Type Strains, Phase IV (KMG-IV): sequencing the most valuable type-strain genomes for metagenomic binning, comparative biology and taxonomic classification.</title>
        <authorList>
            <person name="Goeker M."/>
        </authorList>
    </citation>
    <scope>NUCLEOTIDE SEQUENCE</scope>
    <source>
        <strain evidence="2">DSM 21202</strain>
    </source>
</reference>
<dbReference type="RefSeq" id="WP_306884076.1">
    <property type="nucleotide sequence ID" value="NZ_JAUSUL010000001.1"/>
</dbReference>
<organism evidence="2 3">
    <name type="scientific">Amorphus orientalis</name>
    <dbReference type="NCBI Taxonomy" id="649198"/>
    <lineage>
        <taxon>Bacteria</taxon>
        <taxon>Pseudomonadati</taxon>
        <taxon>Pseudomonadota</taxon>
        <taxon>Alphaproteobacteria</taxon>
        <taxon>Hyphomicrobiales</taxon>
        <taxon>Amorphaceae</taxon>
        <taxon>Amorphus</taxon>
    </lineage>
</organism>
<dbReference type="AlphaFoldDB" id="A0AAE3VLQ5"/>
<keyword evidence="1" id="KW-0175">Coiled coil</keyword>
<comment type="caution">
    <text evidence="2">The sequence shown here is derived from an EMBL/GenBank/DDBJ whole genome shotgun (WGS) entry which is preliminary data.</text>
</comment>
<gene>
    <name evidence="2" type="ORF">J2S73_000740</name>
</gene>
<evidence type="ECO:0000256" key="1">
    <source>
        <dbReference type="SAM" id="Coils"/>
    </source>
</evidence>
<accession>A0AAE3VLQ5</accession>
<evidence type="ECO:0000313" key="2">
    <source>
        <dbReference type="EMBL" id="MDQ0314303.1"/>
    </source>
</evidence>
<protein>
    <submittedName>
        <fullName evidence="2">HAMP domain-containing protein</fullName>
    </submittedName>
</protein>